<feature type="domain" description="CCHC-type" evidence="2">
    <location>
        <begin position="74"/>
        <end position="89"/>
    </location>
</feature>
<dbReference type="Gene3D" id="4.10.60.10">
    <property type="entry name" value="Zinc finger, CCHC-type"/>
    <property type="match status" value="1"/>
</dbReference>
<dbReference type="Pfam" id="PF08284">
    <property type="entry name" value="RVP_2"/>
    <property type="match status" value="1"/>
</dbReference>
<keyword evidence="1" id="KW-0479">Metal-binding</keyword>
<proteinExistence type="predicted"/>
<dbReference type="InterPro" id="IPR036875">
    <property type="entry name" value="Znf_CCHC_sf"/>
</dbReference>
<dbReference type="SMART" id="SM00343">
    <property type="entry name" value="ZnF_C2HC"/>
    <property type="match status" value="2"/>
</dbReference>
<keyword evidence="1" id="KW-0862">Zinc</keyword>
<dbReference type="Pfam" id="PF00098">
    <property type="entry name" value="zf-CCHC"/>
    <property type="match status" value="1"/>
</dbReference>
<comment type="caution">
    <text evidence="3">The sequence shown here is derived from an EMBL/GenBank/DDBJ whole genome shotgun (WGS) entry which is preliminary data.</text>
</comment>
<evidence type="ECO:0000313" key="3">
    <source>
        <dbReference type="EMBL" id="GFD15307.1"/>
    </source>
</evidence>
<dbReference type="GO" id="GO:0003676">
    <property type="term" value="F:nucleic acid binding"/>
    <property type="evidence" value="ECO:0007669"/>
    <property type="project" value="InterPro"/>
</dbReference>
<sequence length="172" mass="19349">MVSRMEFLRKRKMLETRRDQGQGKCQYAGQYPKCAKCNFHHSGNCPVCGQCKQVGHFTRYCTSRVVNERPRTTCYECGDPNHFRRNCPRMNQATTAGGNHPNPMLAIEGNPKPGNNRNRVQGRAFTLGVAEAPQDPDVVTGTFSLNDHFAIVLFDFGADFSFISTNFLPLID</sequence>
<dbReference type="AlphaFoldDB" id="A0A699TZ45"/>
<dbReference type="EMBL" id="BKCJ011285538">
    <property type="protein sequence ID" value="GFD15307.1"/>
    <property type="molecule type" value="Genomic_DNA"/>
</dbReference>
<dbReference type="SUPFAM" id="SSF57756">
    <property type="entry name" value="Retrovirus zinc finger-like domains"/>
    <property type="match status" value="1"/>
</dbReference>
<dbReference type="InterPro" id="IPR001878">
    <property type="entry name" value="Znf_CCHC"/>
</dbReference>
<name>A0A699TZ45_TANCI</name>
<dbReference type="GO" id="GO:0008270">
    <property type="term" value="F:zinc ion binding"/>
    <property type="evidence" value="ECO:0007669"/>
    <property type="project" value="UniProtKB-KW"/>
</dbReference>
<organism evidence="3">
    <name type="scientific">Tanacetum cinerariifolium</name>
    <name type="common">Dalmatian daisy</name>
    <name type="synonym">Chrysanthemum cinerariifolium</name>
    <dbReference type="NCBI Taxonomy" id="118510"/>
    <lineage>
        <taxon>Eukaryota</taxon>
        <taxon>Viridiplantae</taxon>
        <taxon>Streptophyta</taxon>
        <taxon>Embryophyta</taxon>
        <taxon>Tracheophyta</taxon>
        <taxon>Spermatophyta</taxon>
        <taxon>Magnoliopsida</taxon>
        <taxon>eudicotyledons</taxon>
        <taxon>Gunneridae</taxon>
        <taxon>Pentapetalae</taxon>
        <taxon>asterids</taxon>
        <taxon>campanulids</taxon>
        <taxon>Asterales</taxon>
        <taxon>Asteraceae</taxon>
        <taxon>Asteroideae</taxon>
        <taxon>Anthemideae</taxon>
        <taxon>Anthemidinae</taxon>
        <taxon>Tanacetum</taxon>
    </lineage>
</organism>
<evidence type="ECO:0000256" key="1">
    <source>
        <dbReference type="PROSITE-ProRule" id="PRU00047"/>
    </source>
</evidence>
<evidence type="ECO:0000259" key="2">
    <source>
        <dbReference type="PROSITE" id="PS50158"/>
    </source>
</evidence>
<reference evidence="3" key="1">
    <citation type="journal article" date="2019" name="Sci. Rep.">
        <title>Draft genome of Tanacetum cinerariifolium, the natural source of mosquito coil.</title>
        <authorList>
            <person name="Yamashiro T."/>
            <person name="Shiraishi A."/>
            <person name="Satake H."/>
            <person name="Nakayama K."/>
        </authorList>
    </citation>
    <scope>NUCLEOTIDE SEQUENCE</scope>
</reference>
<feature type="non-terminal residue" evidence="3">
    <location>
        <position position="172"/>
    </location>
</feature>
<accession>A0A699TZ45</accession>
<dbReference type="PROSITE" id="PS50158">
    <property type="entry name" value="ZF_CCHC"/>
    <property type="match status" value="1"/>
</dbReference>
<keyword evidence="1" id="KW-0863">Zinc-finger</keyword>
<protein>
    <recommendedName>
        <fullName evidence="2">CCHC-type domain-containing protein</fullName>
    </recommendedName>
</protein>
<gene>
    <name evidence="3" type="ORF">Tci_887276</name>
</gene>